<dbReference type="PANTHER" id="PTHR33318">
    <property type="entry name" value="ASPARTYL/GLUTAMYL-TRNA(ASN/GLN) AMIDOTRANSFERASE SUBUNIT"/>
    <property type="match status" value="1"/>
</dbReference>
<feature type="compositionally biased region" description="Polar residues" evidence="1">
    <location>
        <begin position="227"/>
        <end position="236"/>
    </location>
</feature>
<accession>A0AA35YK08</accession>
<evidence type="ECO:0000256" key="1">
    <source>
        <dbReference type="SAM" id="MobiDB-lite"/>
    </source>
</evidence>
<reference evidence="2" key="1">
    <citation type="submission" date="2023-04" db="EMBL/GenBank/DDBJ databases">
        <authorList>
            <person name="Vijverberg K."/>
            <person name="Xiong W."/>
            <person name="Schranz E."/>
        </authorList>
    </citation>
    <scope>NUCLEOTIDE SEQUENCE</scope>
</reference>
<protein>
    <recommendedName>
        <fullName evidence="4">Protein JASON</fullName>
    </recommendedName>
</protein>
<feature type="compositionally biased region" description="Low complexity" evidence="1">
    <location>
        <begin position="201"/>
        <end position="216"/>
    </location>
</feature>
<dbReference type="Proteomes" id="UP001177003">
    <property type="component" value="Chromosome 3"/>
</dbReference>
<dbReference type="InterPro" id="IPR039300">
    <property type="entry name" value="JASON"/>
</dbReference>
<feature type="region of interest" description="Disordered" evidence="1">
    <location>
        <begin position="201"/>
        <end position="236"/>
    </location>
</feature>
<dbReference type="AlphaFoldDB" id="A0AA35YK08"/>
<sequence length="567" mass="63687">MGCFFACFRVRDDRRPPIHLLSQPIASNPKDRESGARNHLSTLLLFEAEDRDQSPCKDRKCGVLGSASPDFNSTELKAEAKFLKACGTLPQTPVEIRNNEKLKDLEPQNKDTKSSTFHSWLQNDSLEKLKLEKQSDLQPSAIKLFEEWDNKSDSSSRSLDSCVTGHANQAQSPIASSTPLVANTQFGNKSVRFKSEIDASSFSSSSSSSEVTSQEPNSKHSPYPTPLSLTNDMQTPGTVFHASFHNKETGKKPRIRSQYVIPVLSPVENATQLKKLVEESFSSDDSSTQFEEHYKSQVEREEKELNVDTSLSSWLPPKQNHQGSILPKIGKTPGDRPILGMVAAHWNADEAASFPPKWWDGNGIPNSTHKYNEDQKVSWHATPFEERLEKALSEDKLTAERKQLGKVPLVDMDEKDEFFRFLGLSHWVFGSLIKNYIPKEKQGKTESQAVWPVGCNGTAETQFRSSQPENFQFCDAQNIEFDSSSDDMVLQKNKEETNKELQPVAEKKRNYTNRQKLKKCVEHDELSLATTYVDCSIEFDSSSDMDSLECLVTLTAHIGIGGIVQRN</sequence>
<proteinExistence type="predicted"/>
<dbReference type="EMBL" id="OX465079">
    <property type="protein sequence ID" value="CAI9275359.1"/>
    <property type="molecule type" value="Genomic_DNA"/>
</dbReference>
<keyword evidence="3" id="KW-1185">Reference proteome</keyword>
<dbReference type="GO" id="GO:0007142">
    <property type="term" value="P:male meiosis II"/>
    <property type="evidence" value="ECO:0007669"/>
    <property type="project" value="InterPro"/>
</dbReference>
<evidence type="ECO:0000313" key="2">
    <source>
        <dbReference type="EMBL" id="CAI9275359.1"/>
    </source>
</evidence>
<feature type="region of interest" description="Disordered" evidence="1">
    <location>
        <begin position="98"/>
        <end position="118"/>
    </location>
</feature>
<dbReference type="PANTHER" id="PTHR33318:SF7">
    <property type="entry name" value="PROTEIN JASON"/>
    <property type="match status" value="1"/>
</dbReference>
<evidence type="ECO:0008006" key="4">
    <source>
        <dbReference type="Google" id="ProtNLM"/>
    </source>
</evidence>
<name>A0AA35YK08_LACSI</name>
<evidence type="ECO:0000313" key="3">
    <source>
        <dbReference type="Proteomes" id="UP001177003"/>
    </source>
</evidence>
<organism evidence="2 3">
    <name type="scientific">Lactuca saligna</name>
    <name type="common">Willowleaf lettuce</name>
    <dbReference type="NCBI Taxonomy" id="75948"/>
    <lineage>
        <taxon>Eukaryota</taxon>
        <taxon>Viridiplantae</taxon>
        <taxon>Streptophyta</taxon>
        <taxon>Embryophyta</taxon>
        <taxon>Tracheophyta</taxon>
        <taxon>Spermatophyta</taxon>
        <taxon>Magnoliopsida</taxon>
        <taxon>eudicotyledons</taxon>
        <taxon>Gunneridae</taxon>
        <taxon>Pentapetalae</taxon>
        <taxon>asterids</taxon>
        <taxon>campanulids</taxon>
        <taxon>Asterales</taxon>
        <taxon>Asteraceae</taxon>
        <taxon>Cichorioideae</taxon>
        <taxon>Cichorieae</taxon>
        <taxon>Lactucinae</taxon>
        <taxon>Lactuca</taxon>
    </lineage>
</organism>
<gene>
    <name evidence="2" type="ORF">LSALG_LOCUS15391</name>
</gene>
<feature type="compositionally biased region" description="Basic and acidic residues" evidence="1">
    <location>
        <begin position="98"/>
        <end position="113"/>
    </location>
</feature>